<evidence type="ECO:0000256" key="4">
    <source>
        <dbReference type="ARBA" id="ARBA00022496"/>
    </source>
</evidence>
<dbReference type="PROSITE" id="PS00430">
    <property type="entry name" value="TONB_DEPENDENT_REC_1"/>
    <property type="match status" value="1"/>
</dbReference>
<evidence type="ECO:0000313" key="18">
    <source>
        <dbReference type="Proteomes" id="UP000265366"/>
    </source>
</evidence>
<organism evidence="17 18">
    <name type="scientific">Aurantiacibacter xanthus</name>
    <dbReference type="NCBI Taxonomy" id="1784712"/>
    <lineage>
        <taxon>Bacteria</taxon>
        <taxon>Pseudomonadati</taxon>
        <taxon>Pseudomonadota</taxon>
        <taxon>Alphaproteobacteria</taxon>
        <taxon>Sphingomonadales</taxon>
        <taxon>Erythrobacteraceae</taxon>
        <taxon>Aurantiacibacter</taxon>
    </lineage>
</organism>
<evidence type="ECO:0000256" key="5">
    <source>
        <dbReference type="ARBA" id="ARBA00022692"/>
    </source>
</evidence>
<feature type="chain" id="PRO_5017278310" evidence="14">
    <location>
        <begin position="47"/>
        <end position="808"/>
    </location>
</feature>
<gene>
    <name evidence="17" type="ORF">D2V17_06325</name>
</gene>
<feature type="short sequence motif" description="TonB box" evidence="12">
    <location>
        <begin position="61"/>
        <end position="67"/>
    </location>
</feature>
<dbReference type="PANTHER" id="PTHR32552">
    <property type="entry name" value="FERRICHROME IRON RECEPTOR-RELATED"/>
    <property type="match status" value="1"/>
</dbReference>
<keyword evidence="9 11" id="KW-0472">Membrane</keyword>
<dbReference type="InterPro" id="IPR039426">
    <property type="entry name" value="TonB-dep_rcpt-like"/>
</dbReference>
<dbReference type="GO" id="GO:0006826">
    <property type="term" value="P:iron ion transport"/>
    <property type="evidence" value="ECO:0007669"/>
    <property type="project" value="UniProtKB-KW"/>
</dbReference>
<name>A0A3A1P7B2_9SPHN</name>
<dbReference type="PANTHER" id="PTHR32552:SF81">
    <property type="entry name" value="TONB-DEPENDENT OUTER MEMBRANE RECEPTOR"/>
    <property type="match status" value="1"/>
</dbReference>
<dbReference type="Pfam" id="PF07715">
    <property type="entry name" value="Plug"/>
    <property type="match status" value="1"/>
</dbReference>
<reference evidence="17 18" key="1">
    <citation type="submission" date="2018-08" db="EMBL/GenBank/DDBJ databases">
        <title>Erythrobacter zhengii sp.nov., a bacterium isolated from deep-sea sediment.</title>
        <authorList>
            <person name="Fang C."/>
            <person name="Wu Y.-H."/>
            <person name="Sun C."/>
            <person name="Wang H."/>
            <person name="Cheng H."/>
            <person name="Meng F.-X."/>
            <person name="Wang C.-S."/>
            <person name="Xu X.-W."/>
        </authorList>
    </citation>
    <scope>NUCLEOTIDE SEQUENCE [LARGE SCALE GENOMIC DNA]</scope>
    <source>
        <strain evidence="17 18">CCTCC AB 2015396</strain>
    </source>
</reference>
<evidence type="ECO:0000313" key="17">
    <source>
        <dbReference type="EMBL" id="RIV89442.1"/>
    </source>
</evidence>
<feature type="domain" description="TonB-dependent receptor-like beta-barrel" evidence="15">
    <location>
        <begin position="340"/>
        <end position="770"/>
    </location>
</feature>
<evidence type="ECO:0000256" key="10">
    <source>
        <dbReference type="ARBA" id="ARBA00023237"/>
    </source>
</evidence>
<keyword evidence="2 11" id="KW-0813">Transport</keyword>
<evidence type="ECO:0000256" key="7">
    <source>
        <dbReference type="ARBA" id="ARBA00023065"/>
    </source>
</evidence>
<evidence type="ECO:0000256" key="3">
    <source>
        <dbReference type="ARBA" id="ARBA00022452"/>
    </source>
</evidence>
<keyword evidence="17" id="KW-0675">Receptor</keyword>
<dbReference type="AlphaFoldDB" id="A0A3A1P7B2"/>
<dbReference type="InterPro" id="IPR000531">
    <property type="entry name" value="Beta-barrel_TonB"/>
</dbReference>
<evidence type="ECO:0000256" key="1">
    <source>
        <dbReference type="ARBA" id="ARBA00004571"/>
    </source>
</evidence>
<dbReference type="Pfam" id="PF00593">
    <property type="entry name" value="TonB_dep_Rec_b-barrel"/>
    <property type="match status" value="1"/>
</dbReference>
<dbReference type="CDD" id="cd01347">
    <property type="entry name" value="ligand_gated_channel"/>
    <property type="match status" value="1"/>
</dbReference>
<feature type="signal peptide" evidence="14">
    <location>
        <begin position="1"/>
        <end position="46"/>
    </location>
</feature>
<keyword evidence="14" id="KW-0732">Signal</keyword>
<dbReference type="OrthoDB" id="9760333at2"/>
<dbReference type="InterPro" id="IPR036942">
    <property type="entry name" value="Beta-barrel_TonB_sf"/>
</dbReference>
<evidence type="ECO:0000259" key="16">
    <source>
        <dbReference type="Pfam" id="PF07715"/>
    </source>
</evidence>
<keyword evidence="18" id="KW-1185">Reference proteome</keyword>
<sequence length="808" mass="87136">MSLGLIAVRTPKMSLGGDRVMTFKSRLLMTAALAAGYAACSAPALAQDETERPGQAAGNNTIVVTAQFREQSLQSTPLAITAISSEMLDARSQTSVAEIAGQAPSVTLKPQGTAFGPALGASIRGVGQFDFNPGFEPGVGLYVDDVYYATLTGSILDLLDLERVEVLRGPQGTLAGKNSIGGAIKLYSRQPKGDGSGFASVTYGSRNRLDFRGAYDLGIAENVAFRVSAVSKVQDGYVDRIDYGCAFPDSGIPALTTTEEGCVVDRNGQVNYQAVRGQLRIEATPDIEINISGDYTTDNRNSPAGVLTVADYQGAGFIDPYGSGAKYDSRFICGKFCNYAGFQSPAQAGPLGPLSPNGYEQSVSRDEVDLEAYGFAATIDWKLADNLALKSITAYRAYEAFFGNDDDYSPLAHSLGRSNIDFWSFSQELRLSGTLANGLLDYTVGGFYQDQKSVYLTFQDLRYAAPGFPPFIGTDTLPADTKAVFAQLTLNPTERLTLLAGIRYTEESKNTTYMRNRPDGTPHPLLGSLNDVTGSYSGDQVDYRLSAQYQITDEVMAYAQVSTGFKGGGVSPRPFAAAQVIDFAPETLDSYEIGLKSDLFDRIVRLNLTGFYMRYDDIQLNLLECPDISPALPRPCPITRNVGAANISGFEAEVFIRPGGGFQLDGALSHIDFDFRESAKARLASVGIPLSDTTPYNPDWKWSLGAQYEAALGNGSTLTPRIDASYQSDIYSRSPNTPSSKISAYTLVNARLSYFHAPGDWELALEVSNLLDKYYYVTSFDLLGAGGGIVAAQPGRPREWAVSLRKNF</sequence>
<evidence type="ECO:0000256" key="9">
    <source>
        <dbReference type="ARBA" id="ARBA00023136"/>
    </source>
</evidence>
<dbReference type="SUPFAM" id="SSF56935">
    <property type="entry name" value="Porins"/>
    <property type="match status" value="1"/>
</dbReference>
<dbReference type="EMBL" id="QXFM01000064">
    <property type="protein sequence ID" value="RIV89442.1"/>
    <property type="molecule type" value="Genomic_DNA"/>
</dbReference>
<dbReference type="Proteomes" id="UP000265366">
    <property type="component" value="Unassembled WGS sequence"/>
</dbReference>
<dbReference type="Gene3D" id="2.40.170.20">
    <property type="entry name" value="TonB-dependent receptor, beta-barrel domain"/>
    <property type="match status" value="1"/>
</dbReference>
<feature type="domain" description="TonB-dependent receptor plug" evidence="16">
    <location>
        <begin position="73"/>
        <end position="183"/>
    </location>
</feature>
<dbReference type="GO" id="GO:0009279">
    <property type="term" value="C:cell outer membrane"/>
    <property type="evidence" value="ECO:0007669"/>
    <property type="project" value="UniProtKB-SubCell"/>
</dbReference>
<keyword evidence="5 11" id="KW-0812">Transmembrane</keyword>
<comment type="similarity">
    <text evidence="11 13">Belongs to the TonB-dependent receptor family.</text>
</comment>
<evidence type="ECO:0000256" key="14">
    <source>
        <dbReference type="SAM" id="SignalP"/>
    </source>
</evidence>
<evidence type="ECO:0000256" key="8">
    <source>
        <dbReference type="ARBA" id="ARBA00023077"/>
    </source>
</evidence>
<dbReference type="InterPro" id="IPR010916">
    <property type="entry name" value="TonB_box_CS"/>
</dbReference>
<evidence type="ECO:0000256" key="12">
    <source>
        <dbReference type="PROSITE-ProRule" id="PRU10143"/>
    </source>
</evidence>
<keyword evidence="7" id="KW-0406">Ion transport</keyword>
<keyword evidence="8 12" id="KW-0798">TonB box</keyword>
<keyword evidence="3 11" id="KW-1134">Transmembrane beta strand</keyword>
<keyword evidence="10 11" id="KW-0998">Cell outer membrane</keyword>
<proteinExistence type="inferred from homology"/>
<dbReference type="InterPro" id="IPR012910">
    <property type="entry name" value="Plug_dom"/>
</dbReference>
<evidence type="ECO:0000256" key="6">
    <source>
        <dbReference type="ARBA" id="ARBA00023004"/>
    </source>
</evidence>
<accession>A0A3A1P7B2</accession>
<evidence type="ECO:0000256" key="2">
    <source>
        <dbReference type="ARBA" id="ARBA00022448"/>
    </source>
</evidence>
<evidence type="ECO:0000259" key="15">
    <source>
        <dbReference type="Pfam" id="PF00593"/>
    </source>
</evidence>
<comment type="subcellular location">
    <subcellularLocation>
        <location evidence="1 11">Cell outer membrane</location>
        <topology evidence="1 11">Multi-pass membrane protein</topology>
    </subcellularLocation>
</comment>
<keyword evidence="4" id="KW-0410">Iron transport</keyword>
<comment type="caution">
    <text evidence="17">The sequence shown here is derived from an EMBL/GenBank/DDBJ whole genome shotgun (WGS) entry which is preliminary data.</text>
</comment>
<keyword evidence="6" id="KW-0408">Iron</keyword>
<evidence type="ECO:0000256" key="13">
    <source>
        <dbReference type="RuleBase" id="RU003357"/>
    </source>
</evidence>
<evidence type="ECO:0000256" key="11">
    <source>
        <dbReference type="PROSITE-ProRule" id="PRU01360"/>
    </source>
</evidence>
<dbReference type="PROSITE" id="PS52016">
    <property type="entry name" value="TONB_DEPENDENT_REC_3"/>
    <property type="match status" value="1"/>
</dbReference>
<protein>
    <submittedName>
        <fullName evidence="17">TonB-dependent receptor</fullName>
    </submittedName>
</protein>